<evidence type="ECO:0000256" key="2">
    <source>
        <dbReference type="SAM" id="Phobius"/>
    </source>
</evidence>
<reference evidence="3" key="2">
    <citation type="journal article" date="2021" name="Microbiome">
        <title>Successional dynamics and alternative stable states in a saline activated sludge microbial community over 9 years.</title>
        <authorList>
            <person name="Wang Y."/>
            <person name="Ye J."/>
            <person name="Ju F."/>
            <person name="Liu L."/>
            <person name="Boyd J.A."/>
            <person name="Deng Y."/>
            <person name="Parks D.H."/>
            <person name="Jiang X."/>
            <person name="Yin X."/>
            <person name="Woodcroft B.J."/>
            <person name="Tyson G.W."/>
            <person name="Hugenholtz P."/>
            <person name="Polz M.F."/>
            <person name="Zhang T."/>
        </authorList>
    </citation>
    <scope>NUCLEOTIDE SEQUENCE</scope>
    <source>
        <strain evidence="3">HKST-UBA01</strain>
    </source>
</reference>
<feature type="transmembrane region" description="Helical" evidence="2">
    <location>
        <begin position="50"/>
        <end position="71"/>
    </location>
</feature>
<dbReference type="AlphaFoldDB" id="A0A956M3K7"/>
<reference evidence="3" key="1">
    <citation type="submission" date="2020-04" db="EMBL/GenBank/DDBJ databases">
        <authorList>
            <person name="Zhang T."/>
        </authorList>
    </citation>
    <scope>NUCLEOTIDE SEQUENCE</scope>
    <source>
        <strain evidence="3">HKST-UBA01</strain>
    </source>
</reference>
<protein>
    <submittedName>
        <fullName evidence="3">Uncharacterized protein</fullName>
    </submittedName>
</protein>
<evidence type="ECO:0000313" key="3">
    <source>
        <dbReference type="EMBL" id="MCA9729216.1"/>
    </source>
</evidence>
<evidence type="ECO:0000313" key="4">
    <source>
        <dbReference type="Proteomes" id="UP000697710"/>
    </source>
</evidence>
<feature type="region of interest" description="Disordered" evidence="1">
    <location>
        <begin position="109"/>
        <end position="133"/>
    </location>
</feature>
<feature type="transmembrane region" description="Helical" evidence="2">
    <location>
        <begin position="17"/>
        <end position="38"/>
    </location>
</feature>
<organism evidence="3 4">
    <name type="scientific">Eiseniibacteriota bacterium</name>
    <dbReference type="NCBI Taxonomy" id="2212470"/>
    <lineage>
        <taxon>Bacteria</taxon>
        <taxon>Candidatus Eiseniibacteriota</taxon>
    </lineage>
</organism>
<comment type="caution">
    <text evidence="3">The sequence shown here is derived from an EMBL/GenBank/DDBJ whole genome shotgun (WGS) entry which is preliminary data.</text>
</comment>
<keyword evidence="2" id="KW-0472">Membrane</keyword>
<accession>A0A956M3K7</accession>
<keyword evidence="2" id="KW-0812">Transmembrane</keyword>
<sequence length="133" mass="13834">MAAILAIPTGLVGGADAVVMMAIGAGVGLATVVAGYYVARFAFRGPDRFATKLVVGGFMVRMVLLFGAMAALMAATDLDPSRFVLWLVTFYFVLILVEAFLFARSGTRDAAGSSAETDLKAPLGAQPREGAAR</sequence>
<dbReference type="EMBL" id="JAGQHR010000611">
    <property type="protein sequence ID" value="MCA9729216.1"/>
    <property type="molecule type" value="Genomic_DNA"/>
</dbReference>
<evidence type="ECO:0000256" key="1">
    <source>
        <dbReference type="SAM" id="MobiDB-lite"/>
    </source>
</evidence>
<gene>
    <name evidence="3" type="ORF">KC729_16130</name>
</gene>
<proteinExistence type="predicted"/>
<keyword evidence="2" id="KW-1133">Transmembrane helix</keyword>
<dbReference type="Proteomes" id="UP000697710">
    <property type="component" value="Unassembled WGS sequence"/>
</dbReference>
<name>A0A956M3K7_UNCEI</name>
<feature type="transmembrane region" description="Helical" evidence="2">
    <location>
        <begin position="83"/>
        <end position="103"/>
    </location>
</feature>